<gene>
    <name evidence="3" type="ORF">DFH05DRAFT_1532621</name>
</gene>
<feature type="transmembrane region" description="Helical" evidence="2">
    <location>
        <begin position="50"/>
        <end position="72"/>
    </location>
</feature>
<keyword evidence="2" id="KW-0812">Transmembrane</keyword>
<proteinExistence type="predicted"/>
<dbReference type="Proteomes" id="UP001142393">
    <property type="component" value="Unassembled WGS sequence"/>
</dbReference>
<evidence type="ECO:0000313" key="3">
    <source>
        <dbReference type="EMBL" id="KAJ3748399.1"/>
    </source>
</evidence>
<evidence type="ECO:0000313" key="4">
    <source>
        <dbReference type="Proteomes" id="UP001142393"/>
    </source>
</evidence>
<sequence length="449" mass="50730">MSHTSPSSYLAWAILSSMLGIFLVYHLYSFDKFKCLKWDNGPYSGAFKRIMTYSYLLCIPLIITYAVGFAVIKYKEGYVYLEFEGVIPTPYQLWTPLSKSAIFPLTLCFTLAWALEMVTHLEELCFWLFLVNAQGGQQDWFRSHYFRTWVVGSCIAVLYMPLVTIFTRSDPLKNEAFTFLAGSLGSLSLTIWFMPILWTFPSFLNKLKSEGVDNATVIRLTRFHELNAIRVLCRYLFTVPLLVLGVDGARPHQHVNENPFWTDFLTFLAAVGCIISSGITLIIFFPRSVESEIAARDASRERKRLRSQGSVMETRGTNKGTSISASELPASYSHFHESSAVKPNVSLHDFSPESHQLSFLSDDKLGAAEEDEYPLSEIPQTTIRPNRKRGDDVELGGIGPSQSLTEANLSKHNVYSSVNLMVHSYTSPINMVYGGNNRSEASRLTFTRR</sequence>
<comment type="caution">
    <text evidence="3">The sequence shown here is derived from an EMBL/GenBank/DDBJ whole genome shotgun (WGS) entry which is preliminary data.</text>
</comment>
<feature type="transmembrane region" description="Helical" evidence="2">
    <location>
        <begin position="149"/>
        <end position="167"/>
    </location>
</feature>
<feature type="region of interest" description="Disordered" evidence="1">
    <location>
        <begin position="300"/>
        <end position="323"/>
    </location>
</feature>
<name>A0A9W8P7A8_9AGAR</name>
<dbReference type="EMBL" id="JANVFU010000002">
    <property type="protein sequence ID" value="KAJ3748399.1"/>
    <property type="molecule type" value="Genomic_DNA"/>
</dbReference>
<dbReference type="AlphaFoldDB" id="A0A9W8P7A8"/>
<feature type="transmembrane region" description="Helical" evidence="2">
    <location>
        <begin position="179"/>
        <end position="200"/>
    </location>
</feature>
<reference evidence="3 4" key="1">
    <citation type="journal article" date="2023" name="Proc. Natl. Acad. Sci. U.S.A.">
        <title>A global phylogenomic analysis of the shiitake genus Lentinula.</title>
        <authorList>
            <person name="Sierra-Patev S."/>
            <person name="Min B."/>
            <person name="Naranjo-Ortiz M."/>
            <person name="Looney B."/>
            <person name="Konkel Z."/>
            <person name="Slot J.C."/>
            <person name="Sakamoto Y."/>
            <person name="Steenwyk J.L."/>
            <person name="Rokas A."/>
            <person name="Carro J."/>
            <person name="Camarero S."/>
            <person name="Ferreira P."/>
            <person name="Molpeceres G."/>
            <person name="Ruiz-Duenas F.J."/>
            <person name="Serrano A."/>
            <person name="Henrissat B."/>
            <person name="Drula E."/>
            <person name="Hughes K.W."/>
            <person name="Mata J.L."/>
            <person name="Ishikawa N.K."/>
            <person name="Vargas-Isla R."/>
            <person name="Ushijima S."/>
            <person name="Smith C.A."/>
            <person name="Donoghue J."/>
            <person name="Ahrendt S."/>
            <person name="Andreopoulos W."/>
            <person name="He G."/>
            <person name="LaButti K."/>
            <person name="Lipzen A."/>
            <person name="Ng V."/>
            <person name="Riley R."/>
            <person name="Sandor L."/>
            <person name="Barry K."/>
            <person name="Martinez A.T."/>
            <person name="Xiao Y."/>
            <person name="Gibbons J.G."/>
            <person name="Terashima K."/>
            <person name="Grigoriev I.V."/>
            <person name="Hibbett D."/>
        </authorList>
    </citation>
    <scope>NUCLEOTIDE SEQUENCE [LARGE SCALE GENOMIC DNA]</scope>
    <source>
        <strain evidence="3 4">TFB7810</strain>
    </source>
</reference>
<evidence type="ECO:0000256" key="1">
    <source>
        <dbReference type="SAM" id="MobiDB-lite"/>
    </source>
</evidence>
<feature type="transmembrane region" description="Helical" evidence="2">
    <location>
        <begin position="9"/>
        <end position="30"/>
    </location>
</feature>
<keyword evidence="2" id="KW-0472">Membrane</keyword>
<evidence type="ECO:0000256" key="2">
    <source>
        <dbReference type="SAM" id="Phobius"/>
    </source>
</evidence>
<protein>
    <submittedName>
        <fullName evidence="3">Uncharacterized protein</fullName>
    </submittedName>
</protein>
<feature type="transmembrane region" description="Helical" evidence="2">
    <location>
        <begin position="264"/>
        <end position="286"/>
    </location>
</feature>
<keyword evidence="2" id="KW-1133">Transmembrane helix</keyword>
<keyword evidence="4" id="KW-1185">Reference proteome</keyword>
<accession>A0A9W8P7A8</accession>
<organism evidence="3 4">
    <name type="scientific">Lentinula detonsa</name>
    <dbReference type="NCBI Taxonomy" id="2804962"/>
    <lineage>
        <taxon>Eukaryota</taxon>
        <taxon>Fungi</taxon>
        <taxon>Dikarya</taxon>
        <taxon>Basidiomycota</taxon>
        <taxon>Agaricomycotina</taxon>
        <taxon>Agaricomycetes</taxon>
        <taxon>Agaricomycetidae</taxon>
        <taxon>Agaricales</taxon>
        <taxon>Marasmiineae</taxon>
        <taxon>Omphalotaceae</taxon>
        <taxon>Lentinula</taxon>
    </lineage>
</organism>
<feature type="compositionally biased region" description="Polar residues" evidence="1">
    <location>
        <begin position="307"/>
        <end position="323"/>
    </location>
</feature>